<evidence type="ECO:0000313" key="2">
    <source>
        <dbReference type="EMBL" id="MBW29353.1"/>
    </source>
</evidence>
<accession>A0A2M3ZLH6</accession>
<reference evidence="2" key="1">
    <citation type="submission" date="2018-01" db="EMBL/GenBank/DDBJ databases">
        <title>An insight into the sialome of Amazonian anophelines.</title>
        <authorList>
            <person name="Ribeiro J.M."/>
            <person name="Scarpassa V."/>
            <person name="Calvo E."/>
        </authorList>
    </citation>
    <scope>NUCLEOTIDE SEQUENCE</scope>
    <source>
        <tissue evidence="2">Salivary glands</tissue>
    </source>
</reference>
<protein>
    <recommendedName>
        <fullName evidence="3">Secreted peptide</fullName>
    </recommendedName>
</protein>
<organism evidence="2">
    <name type="scientific">Anopheles braziliensis</name>
    <dbReference type="NCBI Taxonomy" id="58242"/>
    <lineage>
        <taxon>Eukaryota</taxon>
        <taxon>Metazoa</taxon>
        <taxon>Ecdysozoa</taxon>
        <taxon>Arthropoda</taxon>
        <taxon>Hexapoda</taxon>
        <taxon>Insecta</taxon>
        <taxon>Pterygota</taxon>
        <taxon>Neoptera</taxon>
        <taxon>Endopterygota</taxon>
        <taxon>Diptera</taxon>
        <taxon>Nematocera</taxon>
        <taxon>Culicoidea</taxon>
        <taxon>Culicidae</taxon>
        <taxon>Anophelinae</taxon>
        <taxon>Anopheles</taxon>
    </lineage>
</organism>
<sequence length="108" mass="11666">MPGVLSTRLRCLCLLASVLMPPARQTVSSVMRIQGCSSTAVALSRFGASFTSSPRIRSFASSLTSCHSLSGKLNRPSWIDSNSSSWQVRQFSPRFQPQSCSQLPENGG</sequence>
<evidence type="ECO:0000256" key="1">
    <source>
        <dbReference type="SAM" id="SignalP"/>
    </source>
</evidence>
<feature type="chain" id="PRO_5014979735" description="Secreted peptide" evidence="1">
    <location>
        <begin position="26"/>
        <end position="108"/>
    </location>
</feature>
<feature type="signal peptide" evidence="1">
    <location>
        <begin position="1"/>
        <end position="25"/>
    </location>
</feature>
<keyword evidence="1" id="KW-0732">Signal</keyword>
<dbReference type="AlphaFoldDB" id="A0A2M3ZLH6"/>
<dbReference type="EMBL" id="GGFM01008602">
    <property type="protein sequence ID" value="MBW29353.1"/>
    <property type="molecule type" value="Transcribed_RNA"/>
</dbReference>
<name>A0A2M3ZLH6_9DIPT</name>
<evidence type="ECO:0008006" key="3">
    <source>
        <dbReference type="Google" id="ProtNLM"/>
    </source>
</evidence>
<proteinExistence type="predicted"/>